<dbReference type="Pfam" id="PF07690">
    <property type="entry name" value="MFS_1"/>
    <property type="match status" value="1"/>
</dbReference>
<proteinExistence type="predicted"/>
<dbReference type="InterPro" id="IPR011701">
    <property type="entry name" value="MFS"/>
</dbReference>
<dbReference type="InterPro" id="IPR036259">
    <property type="entry name" value="MFS_trans_sf"/>
</dbReference>
<protein>
    <submittedName>
        <fullName evidence="8">MFS transporter</fullName>
    </submittedName>
</protein>
<reference evidence="8 9" key="1">
    <citation type="submission" date="2021-05" db="EMBL/GenBank/DDBJ databases">
        <title>Kineosporia and Streptomyces sp. nov. two new marine actinobacteria isolated from Coral.</title>
        <authorList>
            <person name="Buangrab K."/>
            <person name="Sutthacheep M."/>
            <person name="Yeemin T."/>
            <person name="Harunari E."/>
            <person name="Igarashi Y."/>
            <person name="Kanchanasin P."/>
            <person name="Tanasupawat S."/>
            <person name="Phongsopitanun W."/>
        </authorList>
    </citation>
    <scope>NUCLEOTIDE SEQUENCE [LARGE SCALE GENOMIC DNA]</scope>
    <source>
        <strain evidence="8 9">J2-2</strain>
    </source>
</reference>
<keyword evidence="6 7" id="KW-0472">Membrane</keyword>
<dbReference type="EMBL" id="JAHBAY010000018">
    <property type="protein sequence ID" value="MBT0773590.1"/>
    <property type="molecule type" value="Genomic_DNA"/>
</dbReference>
<sequence length="411" mass="42599">MLPLRRVIPRRTDFLPAPGPGRHLLAGAFVNSFGSGLFHVVGVIYLVRVVGLPLGQVGAGLSVAGVVGLAVGIPVGHLADRFDPRRLAVVFLLAEAVWMALLVVVRDVAGFLLVATLSGVTEQASRTLRSVLTGRIGGQDRARLRAMIRSATNLSVSLGALAAGVAVQFDTSAAYRSTLLLDALTFALAACVFGLFLPRFAPVPPAPGGGPSGNFPDVRYLAVTAVNGVMTMHYGVLATVLPIWVVQYTRAPAWVVSGLLVLNTVMIVMLQVAASRAATGLAGARRWFARSGAVFLITCSAFALTAHLSAWWATVALLVTTAVYTLGELWHAAASFEFSYELAPDHAIGRYQGVFGTGVGAGNALAPVVLLTLCPLAGGAGWVLAGLIFAVAGVAIRLVPVPSAPVPEGVS</sequence>
<feature type="transmembrane region" description="Helical" evidence="7">
    <location>
        <begin position="251"/>
        <end position="275"/>
    </location>
</feature>
<feature type="transmembrane region" description="Helical" evidence="7">
    <location>
        <begin position="310"/>
        <end position="330"/>
    </location>
</feature>
<evidence type="ECO:0000256" key="1">
    <source>
        <dbReference type="ARBA" id="ARBA00004651"/>
    </source>
</evidence>
<comment type="caution">
    <text evidence="8">The sequence shown here is derived from an EMBL/GenBank/DDBJ whole genome shotgun (WGS) entry which is preliminary data.</text>
</comment>
<feature type="transmembrane region" description="Helical" evidence="7">
    <location>
        <begin position="54"/>
        <end position="76"/>
    </location>
</feature>
<keyword evidence="4 7" id="KW-0812">Transmembrane</keyword>
<dbReference type="InterPro" id="IPR050171">
    <property type="entry name" value="MFS_Transporters"/>
</dbReference>
<feature type="transmembrane region" description="Helical" evidence="7">
    <location>
        <begin position="351"/>
        <end position="373"/>
    </location>
</feature>
<accession>A0ABS5TS27</accession>
<gene>
    <name evidence="8" type="ORF">KIH74_31895</name>
</gene>
<keyword evidence="2" id="KW-0813">Transport</keyword>
<dbReference type="PANTHER" id="PTHR23517:SF2">
    <property type="entry name" value="MULTIDRUG RESISTANCE PROTEIN MDTH"/>
    <property type="match status" value="1"/>
</dbReference>
<dbReference type="PANTHER" id="PTHR23517">
    <property type="entry name" value="RESISTANCE PROTEIN MDTM, PUTATIVE-RELATED-RELATED"/>
    <property type="match status" value="1"/>
</dbReference>
<evidence type="ECO:0000256" key="5">
    <source>
        <dbReference type="ARBA" id="ARBA00022989"/>
    </source>
</evidence>
<evidence type="ECO:0000256" key="3">
    <source>
        <dbReference type="ARBA" id="ARBA00022475"/>
    </source>
</evidence>
<dbReference type="Proteomes" id="UP001197247">
    <property type="component" value="Unassembled WGS sequence"/>
</dbReference>
<feature type="transmembrane region" description="Helical" evidence="7">
    <location>
        <begin position="24"/>
        <end position="47"/>
    </location>
</feature>
<evidence type="ECO:0000313" key="9">
    <source>
        <dbReference type="Proteomes" id="UP001197247"/>
    </source>
</evidence>
<evidence type="ECO:0000256" key="2">
    <source>
        <dbReference type="ARBA" id="ARBA00022448"/>
    </source>
</evidence>
<evidence type="ECO:0000256" key="6">
    <source>
        <dbReference type="ARBA" id="ARBA00023136"/>
    </source>
</evidence>
<feature type="transmembrane region" description="Helical" evidence="7">
    <location>
        <begin position="287"/>
        <end position="304"/>
    </location>
</feature>
<keyword evidence="5 7" id="KW-1133">Transmembrane helix</keyword>
<evidence type="ECO:0000256" key="7">
    <source>
        <dbReference type="SAM" id="Phobius"/>
    </source>
</evidence>
<feature type="transmembrane region" description="Helical" evidence="7">
    <location>
        <begin position="218"/>
        <end position="245"/>
    </location>
</feature>
<evidence type="ECO:0000256" key="4">
    <source>
        <dbReference type="ARBA" id="ARBA00022692"/>
    </source>
</evidence>
<comment type="subcellular location">
    <subcellularLocation>
        <location evidence="1">Cell membrane</location>
        <topology evidence="1">Multi-pass membrane protein</topology>
    </subcellularLocation>
</comment>
<keyword evidence="3" id="KW-1003">Cell membrane</keyword>
<keyword evidence="9" id="KW-1185">Reference proteome</keyword>
<dbReference type="Gene3D" id="1.20.1250.20">
    <property type="entry name" value="MFS general substrate transporter like domains"/>
    <property type="match status" value="1"/>
</dbReference>
<feature type="transmembrane region" description="Helical" evidence="7">
    <location>
        <begin position="379"/>
        <end position="399"/>
    </location>
</feature>
<evidence type="ECO:0000313" key="8">
    <source>
        <dbReference type="EMBL" id="MBT0773590.1"/>
    </source>
</evidence>
<name>A0ABS5TS27_9ACTN</name>
<feature type="transmembrane region" description="Helical" evidence="7">
    <location>
        <begin position="175"/>
        <end position="197"/>
    </location>
</feature>
<organism evidence="8 9">
    <name type="scientific">Kineosporia corallincola</name>
    <dbReference type="NCBI Taxonomy" id="2835133"/>
    <lineage>
        <taxon>Bacteria</taxon>
        <taxon>Bacillati</taxon>
        <taxon>Actinomycetota</taxon>
        <taxon>Actinomycetes</taxon>
        <taxon>Kineosporiales</taxon>
        <taxon>Kineosporiaceae</taxon>
        <taxon>Kineosporia</taxon>
    </lineage>
</organism>
<dbReference type="SUPFAM" id="SSF103473">
    <property type="entry name" value="MFS general substrate transporter"/>
    <property type="match status" value="1"/>
</dbReference>